<keyword evidence="1" id="KW-0812">Transmembrane</keyword>
<keyword evidence="1" id="KW-1133">Transmembrane helix</keyword>
<reference evidence="2" key="1">
    <citation type="submission" date="2022-12" db="EMBL/GenBank/DDBJ databases">
        <title>Paraconexibacter alkalitolerans sp. nov. and Baekduia alba sp. nov., isolated from soil and emended description of the genera Paraconexibacter (Chun et al., 2020) and Baekduia (An et al., 2020).</title>
        <authorList>
            <person name="Vieira S."/>
            <person name="Huber K.J."/>
            <person name="Geppert A."/>
            <person name="Wolf J."/>
            <person name="Neumann-Schaal M."/>
            <person name="Muesken M."/>
            <person name="Overmann J."/>
        </authorList>
    </citation>
    <scope>NUCLEOTIDE SEQUENCE</scope>
    <source>
        <strain evidence="2">AEG42_29</strain>
    </source>
</reference>
<dbReference type="AlphaFoldDB" id="A0AAU7B2I3"/>
<feature type="transmembrane region" description="Helical" evidence="1">
    <location>
        <begin position="152"/>
        <end position="172"/>
    </location>
</feature>
<feature type="transmembrane region" description="Helical" evidence="1">
    <location>
        <begin position="179"/>
        <end position="198"/>
    </location>
</feature>
<accession>A0AAU7B2I3</accession>
<dbReference type="EMBL" id="CP114014">
    <property type="protein sequence ID" value="XAY08085.1"/>
    <property type="molecule type" value="Genomic_DNA"/>
</dbReference>
<proteinExistence type="predicted"/>
<gene>
    <name evidence="2" type="ORF">DSM112329_04981</name>
</gene>
<keyword evidence="1" id="KW-0472">Membrane</keyword>
<dbReference type="KEGG" id="parq:DSM112329_04981"/>
<name>A0AAU7B2I3_9ACTN</name>
<feature type="transmembrane region" description="Helical" evidence="1">
    <location>
        <begin position="112"/>
        <end position="132"/>
    </location>
</feature>
<dbReference type="RefSeq" id="WP_354699270.1">
    <property type="nucleotide sequence ID" value="NZ_CP114014.1"/>
</dbReference>
<evidence type="ECO:0000256" key="1">
    <source>
        <dbReference type="SAM" id="Phobius"/>
    </source>
</evidence>
<sequence length="348" mass="36551">MTRTAHVPPAAAAYLADLRGELGDLEASEREELLEDVVASLVDATDAGEQTPVARLGTPAQFAAELRAAAGLRPREAAAAPGGGSWARLRSRGRALLDGPQVRSGLRVARELAPLWWLARAYVLLMVAARMLEQDFSVRYPFLPLLPDATGTAFWAAVVVAASLAAGVWTRLRPARGRVATAVVLANLALLAAAVPVAEHDIRADAPALGTVRVLQAPPAGVTRSATSGGRNAGLTFRGKDLRNVFAYDRTGRLVPDVRLYDAFGHPLDIPAGGSRRRLLRGADGRELGNTYPIRLAAPGTGRTLPAGRGALGTRISPIPRGAALVAPVRSGFERFCSDNPGACPARP</sequence>
<dbReference type="Pfam" id="PF22564">
    <property type="entry name" value="HAAS"/>
    <property type="match status" value="1"/>
</dbReference>
<organism evidence="2">
    <name type="scientific">Paraconexibacter sp. AEG42_29</name>
    <dbReference type="NCBI Taxonomy" id="2997339"/>
    <lineage>
        <taxon>Bacteria</taxon>
        <taxon>Bacillati</taxon>
        <taxon>Actinomycetota</taxon>
        <taxon>Thermoleophilia</taxon>
        <taxon>Solirubrobacterales</taxon>
        <taxon>Paraconexibacteraceae</taxon>
        <taxon>Paraconexibacter</taxon>
    </lineage>
</organism>
<evidence type="ECO:0000313" key="2">
    <source>
        <dbReference type="EMBL" id="XAY08085.1"/>
    </source>
</evidence>
<protein>
    <submittedName>
        <fullName evidence="2">Uncharacterized protein</fullName>
    </submittedName>
</protein>